<proteinExistence type="predicted"/>
<evidence type="ECO:0000313" key="2">
    <source>
        <dbReference type="EMBL" id="OAQ78229.1"/>
    </source>
</evidence>
<sequence length="120" mass="13531">MNINRDKSAARAGRGEGDGHEGRIDPGARPRISEPVVSRGRWWRPCDRSGGPHASRRRHILRRCGAAVRAPIRLDGMDLPRGWRTAPELRLRNGHLHAGRCRSQTLSRMTNQAASNKQEW</sequence>
<dbReference type="EMBL" id="LSBH01000005">
    <property type="protein sequence ID" value="OAQ78229.1"/>
    <property type="molecule type" value="Genomic_DNA"/>
</dbReference>
<evidence type="ECO:0000256" key="1">
    <source>
        <dbReference type="SAM" id="MobiDB-lite"/>
    </source>
</evidence>
<dbReference type="AlphaFoldDB" id="A0A179GM72"/>
<protein>
    <submittedName>
        <fullName evidence="2">Uncharacterized protein</fullName>
    </submittedName>
</protein>
<comment type="caution">
    <text evidence="2">The sequence shown here is derived from an EMBL/GenBank/DDBJ whole genome shotgun (WGS) entry which is preliminary data.</text>
</comment>
<evidence type="ECO:0000313" key="3">
    <source>
        <dbReference type="Proteomes" id="UP000078240"/>
    </source>
</evidence>
<reference evidence="2 3" key="1">
    <citation type="submission" date="2016-01" db="EMBL/GenBank/DDBJ databases">
        <title>Biosynthesis of antibiotic leucinostatins and their inhibition on Phytophthora in bio-control Purpureocillium lilacinum.</title>
        <authorList>
            <person name="Wang G."/>
            <person name="Liu Z."/>
            <person name="Lin R."/>
            <person name="Li E."/>
            <person name="Mao Z."/>
            <person name="Ling J."/>
            <person name="Yin W."/>
            <person name="Xie B."/>
        </authorList>
    </citation>
    <scope>NUCLEOTIDE SEQUENCE [LARGE SCALE GENOMIC DNA]</scope>
    <source>
        <strain evidence="2">PLBJ-1</strain>
    </source>
</reference>
<organism evidence="2 3">
    <name type="scientific">Purpureocillium lilacinum</name>
    <name type="common">Paecilomyces lilacinus</name>
    <dbReference type="NCBI Taxonomy" id="33203"/>
    <lineage>
        <taxon>Eukaryota</taxon>
        <taxon>Fungi</taxon>
        <taxon>Dikarya</taxon>
        <taxon>Ascomycota</taxon>
        <taxon>Pezizomycotina</taxon>
        <taxon>Sordariomycetes</taxon>
        <taxon>Hypocreomycetidae</taxon>
        <taxon>Hypocreales</taxon>
        <taxon>Ophiocordycipitaceae</taxon>
        <taxon>Purpureocillium</taxon>
    </lineage>
</organism>
<gene>
    <name evidence="2" type="ORF">VFPBJ_06348</name>
</gene>
<feature type="region of interest" description="Disordered" evidence="1">
    <location>
        <begin position="1"/>
        <end position="33"/>
    </location>
</feature>
<accession>A0A179GM72</accession>
<feature type="compositionally biased region" description="Basic and acidic residues" evidence="1">
    <location>
        <begin position="1"/>
        <end position="32"/>
    </location>
</feature>
<dbReference type="Proteomes" id="UP000078240">
    <property type="component" value="Unassembled WGS sequence"/>
</dbReference>
<name>A0A179GM72_PURLI</name>